<keyword evidence="2" id="KW-1185">Reference proteome</keyword>
<protein>
    <submittedName>
        <fullName evidence="1">Uncharacterized protein</fullName>
    </submittedName>
</protein>
<name>A0A1W2EGF4_9SPHI</name>
<evidence type="ECO:0000313" key="2">
    <source>
        <dbReference type="Proteomes" id="UP000192678"/>
    </source>
</evidence>
<dbReference type="Proteomes" id="UP000192678">
    <property type="component" value="Unassembled WGS sequence"/>
</dbReference>
<sequence length="242" mass="28443">MTEKGRVIQEMLTKGYRDGEFENESYLLQVLRETEDNEEIIELCGVLSKVGSMYVVPVLMARLKDADDITHTYIQLSLERIHARIKDWDAKKKDDFFDPEWWRPKWMGTKERFISYVAFLASSQDKDELFEERKMEEIAEGLIKEMDLDLSPHQSFRELKLCTPKWNLKADLAATLLEVEQELLVEPALDGANVVINEDTQVERNLTYMKNDYLLTRLKLYSNFEENLYALTIMNCLNRPDN</sequence>
<evidence type="ECO:0000313" key="1">
    <source>
        <dbReference type="EMBL" id="SMD08416.1"/>
    </source>
</evidence>
<dbReference type="AlphaFoldDB" id="A0A1W2EGF4"/>
<dbReference type="RefSeq" id="WP_084291040.1">
    <property type="nucleotide sequence ID" value="NZ_FWYB01000012.1"/>
</dbReference>
<dbReference type="OrthoDB" id="794798at2"/>
<dbReference type="EMBL" id="FWYB01000012">
    <property type="protein sequence ID" value="SMD08416.1"/>
    <property type="molecule type" value="Genomic_DNA"/>
</dbReference>
<gene>
    <name evidence="1" type="ORF">SAMN04488101_11222</name>
</gene>
<dbReference type="STRING" id="475255.SAMN04488101_11222"/>
<accession>A0A1W2EGF4</accession>
<proteinExistence type="predicted"/>
<organism evidence="1 2">
    <name type="scientific">Pedobacter nyackensis</name>
    <dbReference type="NCBI Taxonomy" id="475255"/>
    <lineage>
        <taxon>Bacteria</taxon>
        <taxon>Pseudomonadati</taxon>
        <taxon>Bacteroidota</taxon>
        <taxon>Sphingobacteriia</taxon>
        <taxon>Sphingobacteriales</taxon>
        <taxon>Sphingobacteriaceae</taxon>
        <taxon>Pedobacter</taxon>
    </lineage>
</organism>
<reference evidence="1 2" key="1">
    <citation type="submission" date="2017-04" db="EMBL/GenBank/DDBJ databases">
        <authorList>
            <person name="Afonso C.L."/>
            <person name="Miller P.J."/>
            <person name="Scott M.A."/>
            <person name="Spackman E."/>
            <person name="Goraichik I."/>
            <person name="Dimitrov K.M."/>
            <person name="Suarez D.L."/>
            <person name="Swayne D.E."/>
        </authorList>
    </citation>
    <scope>NUCLEOTIDE SEQUENCE [LARGE SCALE GENOMIC DNA]</scope>
    <source>
        <strain evidence="1 2">DSM 19625</strain>
    </source>
</reference>